<reference evidence="1" key="1">
    <citation type="submission" date="2022-07" db="EMBL/GenBank/DDBJ databases">
        <title>Phylogenomic reconstructions and comparative analyses of Kickxellomycotina fungi.</title>
        <authorList>
            <person name="Reynolds N.K."/>
            <person name="Stajich J.E."/>
            <person name="Barry K."/>
            <person name="Grigoriev I.V."/>
            <person name="Crous P."/>
            <person name="Smith M.E."/>
        </authorList>
    </citation>
    <scope>NUCLEOTIDE SEQUENCE</scope>
    <source>
        <strain evidence="1">CBS 109366</strain>
    </source>
</reference>
<accession>A0ACC1K1X3</accession>
<proteinExistence type="predicted"/>
<sequence>MLLPLSREASADVDTETAPDASPDSDAGSDAAESERALARYCRKIDYRMLAYAMLLNVLNQCDRGSIGVAKVVGLEKDLGMTKNDFNIAATLFSVGYLAVEPFSNLVLKR</sequence>
<feature type="non-terminal residue" evidence="1">
    <location>
        <position position="110"/>
    </location>
</feature>
<dbReference type="Proteomes" id="UP001140234">
    <property type="component" value="Unassembled WGS sequence"/>
</dbReference>
<comment type="caution">
    <text evidence="1">The sequence shown here is derived from an EMBL/GenBank/DDBJ whole genome shotgun (WGS) entry which is preliminary data.</text>
</comment>
<evidence type="ECO:0000313" key="2">
    <source>
        <dbReference type="Proteomes" id="UP001140234"/>
    </source>
</evidence>
<evidence type="ECO:0000313" key="1">
    <source>
        <dbReference type="EMBL" id="KAJ2771771.1"/>
    </source>
</evidence>
<keyword evidence="2" id="KW-1185">Reference proteome</keyword>
<name>A0ACC1K1X3_9FUNG</name>
<gene>
    <name evidence="1" type="ORF">IWQ57_002063</name>
</gene>
<protein>
    <submittedName>
        <fullName evidence="1">Uncharacterized protein</fullName>
    </submittedName>
</protein>
<organism evidence="1 2">
    <name type="scientific">Coemansia nantahalensis</name>
    <dbReference type="NCBI Taxonomy" id="2789366"/>
    <lineage>
        <taxon>Eukaryota</taxon>
        <taxon>Fungi</taxon>
        <taxon>Fungi incertae sedis</taxon>
        <taxon>Zoopagomycota</taxon>
        <taxon>Kickxellomycotina</taxon>
        <taxon>Kickxellomycetes</taxon>
        <taxon>Kickxellales</taxon>
        <taxon>Kickxellaceae</taxon>
        <taxon>Coemansia</taxon>
    </lineage>
</organism>
<dbReference type="EMBL" id="JANBUJ010000481">
    <property type="protein sequence ID" value="KAJ2771771.1"/>
    <property type="molecule type" value="Genomic_DNA"/>
</dbReference>